<feature type="region of interest" description="Disordered" evidence="6">
    <location>
        <begin position="108"/>
        <end position="174"/>
    </location>
</feature>
<dbReference type="EMBL" id="CAKOFQ010006661">
    <property type="protein sequence ID" value="CAH1955721.1"/>
    <property type="molecule type" value="Genomic_DNA"/>
</dbReference>
<keyword evidence="5" id="KW-0539">Nucleus</keyword>
<dbReference type="Pfam" id="PF07084">
    <property type="entry name" value="Spot_14"/>
    <property type="match status" value="1"/>
</dbReference>
<evidence type="ECO:0000256" key="6">
    <source>
        <dbReference type="SAM" id="MobiDB-lite"/>
    </source>
</evidence>
<feature type="compositionally biased region" description="Low complexity" evidence="6">
    <location>
        <begin position="135"/>
        <end position="163"/>
    </location>
</feature>
<evidence type="ECO:0000256" key="4">
    <source>
        <dbReference type="ARBA" id="ARBA00022490"/>
    </source>
</evidence>
<evidence type="ECO:0008006" key="9">
    <source>
        <dbReference type="Google" id="ProtNLM"/>
    </source>
</evidence>
<comment type="subcellular location">
    <subcellularLocation>
        <location evidence="2">Cytoplasm</location>
    </subcellularLocation>
    <subcellularLocation>
        <location evidence="1">Nucleus</location>
    </subcellularLocation>
</comment>
<accession>A0A9P0NR76</accession>
<keyword evidence="4" id="KW-0963">Cytoplasm</keyword>
<comment type="similarity">
    <text evidence="3">Belongs to the SPOT14 family.</text>
</comment>
<evidence type="ECO:0000313" key="8">
    <source>
        <dbReference type="Proteomes" id="UP001152888"/>
    </source>
</evidence>
<dbReference type="Proteomes" id="UP001152888">
    <property type="component" value="Unassembled WGS sequence"/>
</dbReference>
<dbReference type="Gene3D" id="6.10.140.1610">
    <property type="match status" value="1"/>
</dbReference>
<evidence type="ECO:0000256" key="1">
    <source>
        <dbReference type="ARBA" id="ARBA00004123"/>
    </source>
</evidence>
<dbReference type="GO" id="GO:0046890">
    <property type="term" value="P:regulation of lipid biosynthetic process"/>
    <property type="evidence" value="ECO:0007669"/>
    <property type="project" value="TreeGrafter"/>
</dbReference>
<evidence type="ECO:0000313" key="7">
    <source>
        <dbReference type="EMBL" id="CAH1955721.1"/>
    </source>
</evidence>
<organism evidence="7 8">
    <name type="scientific">Acanthoscelides obtectus</name>
    <name type="common">Bean weevil</name>
    <name type="synonym">Bruchus obtectus</name>
    <dbReference type="NCBI Taxonomy" id="200917"/>
    <lineage>
        <taxon>Eukaryota</taxon>
        <taxon>Metazoa</taxon>
        <taxon>Ecdysozoa</taxon>
        <taxon>Arthropoda</taxon>
        <taxon>Hexapoda</taxon>
        <taxon>Insecta</taxon>
        <taxon>Pterygota</taxon>
        <taxon>Neoptera</taxon>
        <taxon>Endopterygota</taxon>
        <taxon>Coleoptera</taxon>
        <taxon>Polyphaga</taxon>
        <taxon>Cucujiformia</taxon>
        <taxon>Chrysomeloidea</taxon>
        <taxon>Chrysomelidae</taxon>
        <taxon>Bruchinae</taxon>
        <taxon>Bruchini</taxon>
        <taxon>Acanthoscelides</taxon>
    </lineage>
</organism>
<keyword evidence="8" id="KW-1185">Reference proteome</keyword>
<dbReference type="InterPro" id="IPR053719">
    <property type="entry name" value="Lipogen_MT_Stabilize_sf"/>
</dbReference>
<evidence type="ECO:0000256" key="3">
    <source>
        <dbReference type="ARBA" id="ARBA00009488"/>
    </source>
</evidence>
<reference evidence="7" key="1">
    <citation type="submission" date="2022-03" db="EMBL/GenBank/DDBJ databases">
        <authorList>
            <person name="Sayadi A."/>
        </authorList>
    </citation>
    <scope>NUCLEOTIDE SEQUENCE</scope>
</reference>
<proteinExistence type="inferred from homology"/>
<protein>
    <recommendedName>
        <fullName evidence="9">Mid1-interacting protein 1</fullName>
    </recommendedName>
</protein>
<dbReference type="PANTHER" id="PTHR14315:SF17">
    <property type="entry name" value="MIP21584P"/>
    <property type="match status" value="1"/>
</dbReference>
<dbReference type="OrthoDB" id="5951908at2759"/>
<dbReference type="PANTHER" id="PTHR14315">
    <property type="entry name" value="SPOT14 FAMILY MEMBER"/>
    <property type="match status" value="1"/>
</dbReference>
<dbReference type="InterPro" id="IPR009786">
    <property type="entry name" value="Spot_14"/>
</dbReference>
<comment type="caution">
    <text evidence="7">The sequence shown here is derived from an EMBL/GenBank/DDBJ whole genome shotgun (WGS) entry which is preliminary data.</text>
</comment>
<name>A0A9P0NR76_ACAOB</name>
<evidence type="ECO:0000256" key="5">
    <source>
        <dbReference type="ARBA" id="ARBA00023242"/>
    </source>
</evidence>
<gene>
    <name evidence="7" type="ORF">ACAOBT_LOCUS1197</name>
</gene>
<dbReference type="AlphaFoldDB" id="A0A9P0NR76"/>
<dbReference type="GO" id="GO:0005634">
    <property type="term" value="C:nucleus"/>
    <property type="evidence" value="ECO:0007669"/>
    <property type="project" value="UniProtKB-SubCell"/>
</dbReference>
<sequence length="215" mass="24089">MRYLQDVTDTIGTSIRRIALNEDAEFSQQSILTVMERFVKSVNKMDETILVPCRLMDQKVGDEHDPAQKTQNTKCKHPMVLPTFHSSDLFHIYNMLNSAKDNLLWGQIEDTPKPAPKTTATTESTQVKGHIRRPSSISVASNSSTSTLSDGDSTDSESGSNDSGIEEPSVKEDKVQQIAQDFRKHLHDLTSSLTQMTEAAHYLTWRYQYDIGGPV</sequence>
<evidence type="ECO:0000256" key="2">
    <source>
        <dbReference type="ARBA" id="ARBA00004496"/>
    </source>
</evidence>
<dbReference type="GO" id="GO:0005829">
    <property type="term" value="C:cytosol"/>
    <property type="evidence" value="ECO:0007669"/>
    <property type="project" value="TreeGrafter"/>
</dbReference>